<sequence length="29" mass="2880">GGPGSAAVCCNDILEPYLPVPTVNHDPSG</sequence>
<proteinExistence type="predicted"/>
<protein>
    <submittedName>
        <fullName evidence="1">Uncharacterized protein</fullName>
    </submittedName>
</protein>
<reference evidence="1" key="1">
    <citation type="journal article" date="2014" name="Front. Microbiol.">
        <title>High frequency of phylogenetically diverse reductive dehalogenase-homologous genes in deep subseafloor sedimentary metagenomes.</title>
        <authorList>
            <person name="Kawai M."/>
            <person name="Futagami T."/>
            <person name="Toyoda A."/>
            <person name="Takaki Y."/>
            <person name="Nishi S."/>
            <person name="Hori S."/>
            <person name="Arai W."/>
            <person name="Tsubouchi T."/>
            <person name="Morono Y."/>
            <person name="Uchiyama I."/>
            <person name="Ito T."/>
            <person name="Fujiyama A."/>
            <person name="Inagaki F."/>
            <person name="Takami H."/>
        </authorList>
    </citation>
    <scope>NUCLEOTIDE SEQUENCE</scope>
    <source>
        <strain evidence="1">Expedition CK06-06</strain>
    </source>
</reference>
<comment type="caution">
    <text evidence="1">The sequence shown here is derived from an EMBL/GenBank/DDBJ whole genome shotgun (WGS) entry which is preliminary data.</text>
</comment>
<accession>X1I9W7</accession>
<name>X1I9W7_9ZZZZ</name>
<organism evidence="1">
    <name type="scientific">marine sediment metagenome</name>
    <dbReference type="NCBI Taxonomy" id="412755"/>
    <lineage>
        <taxon>unclassified sequences</taxon>
        <taxon>metagenomes</taxon>
        <taxon>ecological metagenomes</taxon>
    </lineage>
</organism>
<dbReference type="AlphaFoldDB" id="X1I9W7"/>
<dbReference type="EMBL" id="BARU01039191">
    <property type="protein sequence ID" value="GAH78457.1"/>
    <property type="molecule type" value="Genomic_DNA"/>
</dbReference>
<evidence type="ECO:0000313" key="1">
    <source>
        <dbReference type="EMBL" id="GAH78457.1"/>
    </source>
</evidence>
<gene>
    <name evidence="1" type="ORF">S03H2_60776</name>
</gene>
<feature type="non-terminal residue" evidence="1">
    <location>
        <position position="1"/>
    </location>
</feature>